<evidence type="ECO:0000256" key="4">
    <source>
        <dbReference type="ARBA" id="ARBA00022452"/>
    </source>
</evidence>
<dbReference type="GO" id="GO:0006958">
    <property type="term" value="P:complement activation, classical pathway"/>
    <property type="evidence" value="ECO:0007669"/>
    <property type="project" value="UniProtKB-KW"/>
</dbReference>
<dbReference type="GeneTree" id="ENSGT00940000156814"/>
<evidence type="ECO:0000259" key="24">
    <source>
        <dbReference type="PROSITE" id="PS50923"/>
    </source>
</evidence>
<keyword evidence="18 23" id="KW-1015">Disulfide bond</keyword>
<keyword evidence="4" id="KW-1134">Transmembrane beta strand</keyword>
<dbReference type="SUPFAM" id="SSF57535">
    <property type="entry name" value="Complement control module/SCR domain"/>
    <property type="match status" value="2"/>
</dbReference>
<keyword evidence="14" id="KW-0391">Immunity</keyword>
<comment type="similarity">
    <text evidence="3">Belongs to the complement C6/C7/C8/C9 family.</text>
</comment>
<evidence type="ECO:0000256" key="22">
    <source>
        <dbReference type="PROSITE-ProRule" id="PRU00124"/>
    </source>
</evidence>
<dbReference type="Pfam" id="PF21195">
    <property type="entry name" value="EGF_C8A_B_C6"/>
    <property type="match status" value="1"/>
</dbReference>
<gene>
    <name evidence="26" type="primary">LOC109874019</name>
</gene>
<evidence type="ECO:0000256" key="18">
    <source>
        <dbReference type="ARBA" id="ARBA00023157"/>
    </source>
</evidence>
<reference evidence="26" key="2">
    <citation type="submission" date="2025-09" db="UniProtKB">
        <authorList>
            <consortium name="Ensembl"/>
        </authorList>
    </citation>
    <scope>IDENTIFICATION</scope>
</reference>
<evidence type="ECO:0000256" key="2">
    <source>
        <dbReference type="ARBA" id="ARBA00004613"/>
    </source>
</evidence>
<keyword evidence="11" id="KW-0732">Signal</keyword>
<dbReference type="CDD" id="cd00112">
    <property type="entry name" value="LDLa"/>
    <property type="match status" value="1"/>
</dbReference>
<feature type="domain" description="Sushi" evidence="24">
    <location>
        <begin position="818"/>
        <end position="881"/>
    </location>
</feature>
<keyword evidence="20" id="KW-0325">Glycoprotein</keyword>
<evidence type="ECO:0000256" key="21">
    <source>
        <dbReference type="ARBA" id="ARBA00023298"/>
    </source>
</evidence>
<evidence type="ECO:0000256" key="5">
    <source>
        <dbReference type="ARBA" id="ARBA00022525"/>
    </source>
</evidence>
<dbReference type="InterPro" id="IPR020863">
    <property type="entry name" value="MACPF_CS"/>
</dbReference>
<dbReference type="PANTHER" id="PTHR45742">
    <property type="entry name" value="COMPLEMENT COMPONENT C6"/>
    <property type="match status" value="1"/>
</dbReference>
<evidence type="ECO:0000313" key="26">
    <source>
        <dbReference type="Ensembl" id="ENSOKIP00005118000.1"/>
    </source>
</evidence>
<feature type="disulfide bond" evidence="23">
    <location>
        <begin position="788"/>
        <end position="815"/>
    </location>
</feature>
<dbReference type="Gene3D" id="2.10.70.10">
    <property type="entry name" value="Complement Module, domain 1"/>
    <property type="match status" value="2"/>
</dbReference>
<dbReference type="PRINTS" id="PR00764">
    <property type="entry name" value="COMPLEMENTC9"/>
</dbReference>
<evidence type="ECO:0000256" key="20">
    <source>
        <dbReference type="ARBA" id="ARBA00023180"/>
    </source>
</evidence>
<dbReference type="InterPro" id="IPR023415">
    <property type="entry name" value="LDLR_class-A_CS"/>
</dbReference>
<evidence type="ECO:0000313" key="27">
    <source>
        <dbReference type="Proteomes" id="UP000694557"/>
    </source>
</evidence>
<keyword evidence="13" id="KW-0204">Cytolysis</keyword>
<dbReference type="PANTHER" id="PTHR45742:SF4">
    <property type="entry name" value="COMPLEMENT COMPONENT C6"/>
    <property type="match status" value="1"/>
</dbReference>
<dbReference type="SMART" id="SM00057">
    <property type="entry name" value="FIMAC"/>
    <property type="match status" value="2"/>
</dbReference>
<dbReference type="CDD" id="cd00033">
    <property type="entry name" value="CCP"/>
    <property type="match status" value="2"/>
</dbReference>
<dbReference type="PROSITE" id="PS50068">
    <property type="entry name" value="LDLRA_2"/>
    <property type="match status" value="1"/>
</dbReference>
<accession>A0A8C7NCD2</accession>
<dbReference type="GO" id="GO:0044218">
    <property type="term" value="C:other organism cell membrane"/>
    <property type="evidence" value="ECO:0007669"/>
    <property type="project" value="UniProtKB-KW"/>
</dbReference>
<evidence type="ECO:0000256" key="10">
    <source>
        <dbReference type="ARBA" id="ARBA00022692"/>
    </source>
</evidence>
<dbReference type="Pfam" id="PF00057">
    <property type="entry name" value="Ldl_recept_a"/>
    <property type="match status" value="1"/>
</dbReference>
<dbReference type="PROSITE" id="PS00022">
    <property type="entry name" value="EGF_1"/>
    <property type="match status" value="1"/>
</dbReference>
<dbReference type="SMART" id="SM00032">
    <property type="entry name" value="CCP"/>
    <property type="match status" value="2"/>
</dbReference>
<keyword evidence="6" id="KW-0245">EGF-like domain</keyword>
<evidence type="ECO:0000256" key="17">
    <source>
        <dbReference type="ARBA" id="ARBA00023136"/>
    </source>
</evidence>
<keyword evidence="9 23" id="KW-0768">Sushi</keyword>
<dbReference type="InterPro" id="IPR000884">
    <property type="entry name" value="TSP1_rpt"/>
</dbReference>
<evidence type="ECO:0000256" key="8">
    <source>
        <dbReference type="ARBA" id="ARBA00022588"/>
    </source>
</evidence>
<dbReference type="Pfam" id="PF00084">
    <property type="entry name" value="Sushi"/>
    <property type="match status" value="1"/>
</dbReference>
<dbReference type="Pfam" id="PF21288">
    <property type="entry name" value="Kazal_C6"/>
    <property type="match status" value="1"/>
</dbReference>
<protein>
    <submittedName>
        <fullName evidence="26">Complement component 6, duplicate 2</fullName>
    </submittedName>
</protein>
<dbReference type="SMART" id="SM00192">
    <property type="entry name" value="LDLa"/>
    <property type="match status" value="1"/>
</dbReference>
<evidence type="ECO:0000256" key="23">
    <source>
        <dbReference type="PROSITE-ProRule" id="PRU00302"/>
    </source>
</evidence>
<dbReference type="Gene3D" id="2.20.100.10">
    <property type="entry name" value="Thrombospondin type-1 (TSP1) repeat"/>
    <property type="match status" value="2"/>
</dbReference>
<feature type="domain" description="MACPF" evidence="25">
    <location>
        <begin position="287"/>
        <end position="638"/>
    </location>
</feature>
<dbReference type="GO" id="GO:0005579">
    <property type="term" value="C:membrane attack complex"/>
    <property type="evidence" value="ECO:0007669"/>
    <property type="project" value="UniProtKB-KW"/>
</dbReference>
<dbReference type="SMART" id="SM00457">
    <property type="entry name" value="MACPF"/>
    <property type="match status" value="1"/>
</dbReference>
<dbReference type="Ensembl" id="ENSOKIT00005126135.1">
    <property type="protein sequence ID" value="ENSOKIP00005118000.1"/>
    <property type="gene ID" value="ENSOKIG00005050993.1"/>
</dbReference>
<keyword evidence="12" id="KW-0677">Repeat</keyword>
<evidence type="ECO:0000256" key="6">
    <source>
        <dbReference type="ARBA" id="ARBA00022536"/>
    </source>
</evidence>
<dbReference type="PROSITE" id="PS00279">
    <property type="entry name" value="MACPF_1"/>
    <property type="match status" value="1"/>
</dbReference>
<evidence type="ECO:0000256" key="16">
    <source>
        <dbReference type="ARBA" id="ARBA00023058"/>
    </source>
</evidence>
<dbReference type="SUPFAM" id="SSF82895">
    <property type="entry name" value="TSP-1 type 1 repeat"/>
    <property type="match status" value="2"/>
</dbReference>
<dbReference type="PROSITE" id="PS01209">
    <property type="entry name" value="LDLRA_1"/>
    <property type="match status" value="1"/>
</dbReference>
<dbReference type="SMART" id="SM00209">
    <property type="entry name" value="TSP1"/>
    <property type="match status" value="2"/>
</dbReference>
<keyword evidence="7" id="KW-1052">Target cell membrane</keyword>
<keyword evidence="27" id="KW-1185">Reference proteome</keyword>
<reference evidence="26" key="1">
    <citation type="submission" date="2025-08" db="UniProtKB">
        <authorList>
            <consortium name="Ensembl"/>
        </authorList>
    </citation>
    <scope>IDENTIFICATION</scope>
</reference>
<dbReference type="InterPro" id="IPR048831">
    <property type="entry name" value="C8A_B_C6_EGF-like"/>
</dbReference>
<organism evidence="26 27">
    <name type="scientific">Oncorhynchus kisutch</name>
    <name type="common">Coho salmon</name>
    <name type="synonym">Salmo kisutch</name>
    <dbReference type="NCBI Taxonomy" id="8019"/>
    <lineage>
        <taxon>Eukaryota</taxon>
        <taxon>Metazoa</taxon>
        <taxon>Chordata</taxon>
        <taxon>Craniata</taxon>
        <taxon>Vertebrata</taxon>
        <taxon>Euteleostomi</taxon>
        <taxon>Actinopterygii</taxon>
        <taxon>Neopterygii</taxon>
        <taxon>Teleostei</taxon>
        <taxon>Protacanthopterygii</taxon>
        <taxon>Salmoniformes</taxon>
        <taxon>Salmonidae</taxon>
        <taxon>Salmoninae</taxon>
        <taxon>Oncorhynchus</taxon>
    </lineage>
</organism>
<dbReference type="GO" id="GO:0006957">
    <property type="term" value="P:complement activation, alternative pathway"/>
    <property type="evidence" value="ECO:0007669"/>
    <property type="project" value="UniProtKB-KW"/>
</dbReference>
<dbReference type="InterPro" id="IPR036383">
    <property type="entry name" value="TSP1_rpt_sf"/>
</dbReference>
<dbReference type="InterPro" id="IPR001862">
    <property type="entry name" value="MAC_perforin"/>
</dbReference>
<comment type="subcellular location">
    <subcellularLocation>
        <location evidence="2">Secreted</location>
    </subcellularLocation>
    <subcellularLocation>
        <location evidence="1">Target cell membrane</location>
        <topology evidence="1">Multi-pass membrane protein</topology>
    </subcellularLocation>
</comment>
<dbReference type="InterPro" id="IPR048828">
    <property type="entry name" value="C6_KAZAL"/>
</dbReference>
<dbReference type="InterPro" id="IPR036055">
    <property type="entry name" value="LDL_receptor-like_sf"/>
</dbReference>
<feature type="domain" description="Sushi" evidence="24">
    <location>
        <begin position="758"/>
        <end position="817"/>
    </location>
</feature>
<dbReference type="Gene3D" id="3.30.60.30">
    <property type="match status" value="2"/>
</dbReference>
<evidence type="ECO:0000256" key="12">
    <source>
        <dbReference type="ARBA" id="ARBA00022737"/>
    </source>
</evidence>
<dbReference type="Gene3D" id="4.10.400.10">
    <property type="entry name" value="Low-density Lipoprotein Receptor"/>
    <property type="match status" value="1"/>
</dbReference>
<feature type="disulfide bond" evidence="22">
    <location>
        <begin position="269"/>
        <end position="284"/>
    </location>
</feature>
<dbReference type="InterPro" id="IPR035976">
    <property type="entry name" value="Sushi/SCR/CCP_sf"/>
</dbReference>
<dbReference type="InterPro" id="IPR020864">
    <property type="entry name" value="MACPF"/>
</dbReference>
<keyword evidence="17" id="KW-0472">Membrane</keyword>
<dbReference type="GO" id="GO:0031640">
    <property type="term" value="P:killing of cells of another organism"/>
    <property type="evidence" value="ECO:0007669"/>
    <property type="project" value="UniProtKB-KW"/>
</dbReference>
<name>A0A8C7NCD2_ONCKI</name>
<dbReference type="Pfam" id="PF01823">
    <property type="entry name" value="MACPF"/>
    <property type="match status" value="1"/>
</dbReference>
<feature type="disulfide bond" evidence="23">
    <location>
        <begin position="820"/>
        <end position="863"/>
    </location>
</feature>
<evidence type="ECO:0000256" key="9">
    <source>
        <dbReference type="ARBA" id="ARBA00022659"/>
    </source>
</evidence>
<proteinExistence type="inferred from homology"/>
<dbReference type="GO" id="GO:0005576">
    <property type="term" value="C:extracellular region"/>
    <property type="evidence" value="ECO:0007669"/>
    <property type="project" value="UniProtKB-SubCell"/>
</dbReference>
<dbReference type="InterPro" id="IPR003884">
    <property type="entry name" value="FacI_MAC"/>
</dbReference>
<evidence type="ECO:0000259" key="25">
    <source>
        <dbReference type="PROSITE" id="PS51412"/>
    </source>
</evidence>
<dbReference type="SUPFAM" id="SSF57424">
    <property type="entry name" value="LDL receptor-like module"/>
    <property type="match status" value="1"/>
</dbReference>
<keyword evidence="21" id="KW-1053">Target membrane</keyword>
<keyword evidence="10" id="KW-0812">Transmembrane</keyword>
<evidence type="ECO:0000256" key="11">
    <source>
        <dbReference type="ARBA" id="ARBA00022729"/>
    </source>
</evidence>
<keyword evidence="5" id="KW-0964">Secreted</keyword>
<keyword evidence="8" id="KW-0399">Innate immunity</keyword>
<dbReference type="InterPro" id="IPR002172">
    <property type="entry name" value="LDrepeatLR_classA_rpt"/>
</dbReference>
<dbReference type="PROSITE" id="PS50092">
    <property type="entry name" value="TSP1"/>
    <property type="match status" value="2"/>
</dbReference>
<dbReference type="InterPro" id="IPR000436">
    <property type="entry name" value="Sushi_SCR_CCP_dom"/>
</dbReference>
<sequence>MTVQDFNTLVALYREQVITIGEISADCPSLREALHRTRTKGCTMAQAAHQNLTVISGSGPEDGEIHPEICRLFIQLQCCLEMFITEMLKSMCLLGVLQLHRKGAIPISTRKDSYPEPRLDFKMDESSDVPILEEHSSSPVDYQHESWLVCTDIENIESLLVLLHVLGSVTVSLGCFCDHYAWSSWSTCTRTCNYGTQERRRHTDRNTRTHFHRLTRSLLRPSQFGGVECDAVLTEDRACYPSTECKMETLNCKEFQCGNGRCISSKLTCNKQNDCGDNSDEKNCDEFKIVCPVEKRVVPGADLIGNGFDAMAETKRGAVLDNMFMGDTCNLNKSRGSSYRLYYRVPANVESFEIKVEIPDDFKQEPQPVYSETFNLASPPVSTRSDSSSGDSSLIWVPIFFFGSRSHHQSNTDTFKQAISASKKTDSQFFRVHQVLPVSRFRVKDSDLYLTEPFLQFLTSLPLEYNYALYREIFKHFGTHYFASGTLGGHYDLLYQYSRLELKNSGLTEEHTKGCLKSESSMSIIIYSQSSNVVRCSDNTMTQKHEGSFVQSSEKFFSMVRGGRDGEAAALAWKRKGAAPDSTTYKNWAKSLIDNPAVVEYELLPIINLVKGIPCAATKRRHLTRALVEYLEDFDPCKCAPCPNNARAVLSGTDCQCICQTGTYGPNCEQRAQDYTSEAVDGYWSCWGTWSACDASMKRHRTRVCNNPAPLRGGKLCQGPARQEEGCFISIFQEQNICVNDEDFATEGRAEGLPPGVEGCPRPKRPANSHLRKDKRYYEFGDMEEFLCFTGFEMEGYQFINCRPDGTWTPPTGMCIRKVCSPPAVPEGMTLYPSKKEYKVDHSVGLECTERGMVPSEQGFYTCAKSLTWEPPLPKDLHCKIDKPFVPDNKCGRGERHVGSKCSCVARETCLPYKTEFCIFNAEVGSGVMMSYCGFHSGRCHGDQLFFMNVGPCDEDVVSLDWAKFRVSMAAKSSVQEPCDSDTCYEWESCTESKQCLCKVPRDCPKEGEHMFCVKLLKTQSKRSVNLCFMAAIKCRKMEFEILNEGLCEEST</sequence>
<keyword evidence="15" id="KW-0180">Complement pathway</keyword>
<feature type="disulfide bond" evidence="22">
    <location>
        <begin position="257"/>
        <end position="275"/>
    </location>
</feature>
<evidence type="ECO:0000256" key="1">
    <source>
        <dbReference type="ARBA" id="ARBA00004276"/>
    </source>
</evidence>
<evidence type="ECO:0000256" key="7">
    <source>
        <dbReference type="ARBA" id="ARBA00022537"/>
    </source>
</evidence>
<comment type="caution">
    <text evidence="23">Lacks conserved residue(s) required for the propagation of feature annotation.</text>
</comment>
<keyword evidence="16" id="KW-0473">Membrane attack complex</keyword>
<dbReference type="InterPro" id="IPR000742">
    <property type="entry name" value="EGF"/>
</dbReference>
<dbReference type="AlphaFoldDB" id="A0A8C7NCD2"/>
<dbReference type="Proteomes" id="UP000694557">
    <property type="component" value="Unassembled WGS sequence"/>
</dbReference>
<evidence type="ECO:0000256" key="19">
    <source>
        <dbReference type="ARBA" id="ARBA00023162"/>
    </source>
</evidence>
<evidence type="ECO:0000256" key="14">
    <source>
        <dbReference type="ARBA" id="ARBA00022859"/>
    </source>
</evidence>
<evidence type="ECO:0000256" key="15">
    <source>
        <dbReference type="ARBA" id="ARBA00022875"/>
    </source>
</evidence>
<dbReference type="PROSITE" id="PS50923">
    <property type="entry name" value="SUSHI"/>
    <property type="match status" value="2"/>
</dbReference>
<evidence type="ECO:0000256" key="3">
    <source>
        <dbReference type="ARBA" id="ARBA00009214"/>
    </source>
</evidence>
<evidence type="ECO:0000256" key="13">
    <source>
        <dbReference type="ARBA" id="ARBA00022852"/>
    </source>
</evidence>
<dbReference type="PROSITE" id="PS51412">
    <property type="entry name" value="MACPF_2"/>
    <property type="match status" value="1"/>
</dbReference>
<keyword evidence="19" id="KW-0179">Complement alternate pathway</keyword>